<reference evidence="2 3" key="1">
    <citation type="submission" date="2019-03" db="EMBL/GenBank/DDBJ databases">
        <title>Genomic Encyclopedia of Type Strains, Phase IV (KMG-IV): sequencing the most valuable type-strain genomes for metagenomic binning, comparative biology and taxonomic classification.</title>
        <authorList>
            <person name="Goeker M."/>
        </authorList>
    </citation>
    <scope>NUCLEOTIDE SEQUENCE [LARGE SCALE GENOMIC DNA]</scope>
    <source>
        <strain evidence="2 3">DSM 25488</strain>
    </source>
</reference>
<dbReference type="AlphaFoldDB" id="A0A4R6XUF3"/>
<name>A0A4R6XUF3_9GAMM</name>
<accession>A0A4R6XUF3</accession>
<dbReference type="EMBL" id="SNZB01000001">
    <property type="protein sequence ID" value="TDR23635.1"/>
    <property type="molecule type" value="Genomic_DNA"/>
</dbReference>
<dbReference type="InterPro" id="IPR029062">
    <property type="entry name" value="Class_I_gatase-like"/>
</dbReference>
<dbReference type="InterPro" id="IPR017926">
    <property type="entry name" value="GATASE"/>
</dbReference>
<evidence type="ECO:0000313" key="2">
    <source>
        <dbReference type="EMBL" id="TDR23635.1"/>
    </source>
</evidence>
<dbReference type="RefSeq" id="WP_099017740.1">
    <property type="nucleotide sequence ID" value="NZ_NIHB01000001.1"/>
</dbReference>
<protein>
    <submittedName>
        <fullName evidence="2">GMP synthase (Glutamine-hydrolysing)</fullName>
    </submittedName>
</protein>
<dbReference type="SUPFAM" id="SSF52317">
    <property type="entry name" value="Class I glutamine amidotransferase-like"/>
    <property type="match status" value="1"/>
</dbReference>
<evidence type="ECO:0000313" key="3">
    <source>
        <dbReference type="Proteomes" id="UP000295724"/>
    </source>
</evidence>
<dbReference type="CDD" id="cd01741">
    <property type="entry name" value="GATase1_1"/>
    <property type="match status" value="1"/>
</dbReference>
<dbReference type="NCBIfam" id="NF006562">
    <property type="entry name" value="PRK09065.1"/>
    <property type="match status" value="1"/>
</dbReference>
<dbReference type="Pfam" id="PF00117">
    <property type="entry name" value="GATase"/>
    <property type="match status" value="1"/>
</dbReference>
<dbReference type="Proteomes" id="UP000295724">
    <property type="component" value="Unassembled WGS sequence"/>
</dbReference>
<gene>
    <name evidence="2" type="ORF">C8D91_0499</name>
</gene>
<proteinExistence type="predicted"/>
<dbReference type="PANTHER" id="PTHR42695">
    <property type="entry name" value="GLUTAMINE AMIDOTRANSFERASE YLR126C-RELATED"/>
    <property type="match status" value="1"/>
</dbReference>
<evidence type="ECO:0000259" key="1">
    <source>
        <dbReference type="Pfam" id="PF00117"/>
    </source>
</evidence>
<comment type="caution">
    <text evidence="2">The sequence shown here is derived from an EMBL/GenBank/DDBJ whole genome shotgun (WGS) entry which is preliminary data.</text>
</comment>
<keyword evidence="3" id="KW-1185">Reference proteome</keyword>
<dbReference type="Gene3D" id="3.40.50.880">
    <property type="match status" value="1"/>
</dbReference>
<dbReference type="OrthoDB" id="9813383at2"/>
<dbReference type="GO" id="GO:0005829">
    <property type="term" value="C:cytosol"/>
    <property type="evidence" value="ECO:0007669"/>
    <property type="project" value="TreeGrafter"/>
</dbReference>
<feature type="domain" description="Glutamine amidotransferase" evidence="1">
    <location>
        <begin position="35"/>
        <end position="196"/>
    </location>
</feature>
<sequence>MLFLIIQTGDPVPKAKAVGSFADWFMAGMGLATNQVQVVDVHKGEELPAFDSEDWTAVLVTGSASMVTEQLDWMKQTQRWLTEAFAAELPTLGVCFGHQLIADLLGGQVDYNPLGRHMGLSALTLNDAGRQDKLLGKLSPNNVFNTFVSHQQNVLQLPQCVTLLGSCENDSNHVFRYKDHVWGVQFHPEWDQSIMRTYIEAREKALLEEGFDPASMAAQLTDCDEAESLLKHFAAFSQQRKSA</sequence>
<dbReference type="PROSITE" id="PS51273">
    <property type="entry name" value="GATASE_TYPE_1"/>
    <property type="match status" value="1"/>
</dbReference>
<dbReference type="PANTHER" id="PTHR42695:SF5">
    <property type="entry name" value="GLUTAMINE AMIDOTRANSFERASE YLR126C-RELATED"/>
    <property type="match status" value="1"/>
</dbReference>
<dbReference type="InterPro" id="IPR044992">
    <property type="entry name" value="ChyE-like"/>
</dbReference>
<organism evidence="2 3">
    <name type="scientific">Marinicella litoralis</name>
    <dbReference type="NCBI Taxonomy" id="644220"/>
    <lineage>
        <taxon>Bacteria</taxon>
        <taxon>Pseudomonadati</taxon>
        <taxon>Pseudomonadota</taxon>
        <taxon>Gammaproteobacteria</taxon>
        <taxon>Lysobacterales</taxon>
        <taxon>Marinicellaceae</taxon>
        <taxon>Marinicella</taxon>
    </lineage>
</organism>